<name>A0A859FDE1_9BACI</name>
<accession>A0A859FDE1</accession>
<protein>
    <submittedName>
        <fullName evidence="1">Phage tail protein I</fullName>
    </submittedName>
</protein>
<dbReference type="NCBIfam" id="TIGR01634">
    <property type="entry name" value="tail_P2_I"/>
    <property type="match status" value="1"/>
</dbReference>
<reference evidence="2" key="1">
    <citation type="submission" date="2019-07" db="EMBL/GenBank/DDBJ databases">
        <title>Bacillus alkalisoli sp. nov. isolated from saline soil.</title>
        <authorList>
            <person name="Sun J.-Q."/>
            <person name="Xu L."/>
        </authorList>
    </citation>
    <scope>NUCLEOTIDE SEQUENCE [LARGE SCALE GENOMIC DNA]</scope>
    <source>
        <strain evidence="2">M4U3P1</strain>
    </source>
</reference>
<dbReference type="AlphaFoldDB" id="A0A859FDE1"/>
<dbReference type="RefSeq" id="WP_176008305.1">
    <property type="nucleotide sequence ID" value="NZ_CP041372.2"/>
</dbReference>
<organism evidence="1 2">
    <name type="scientific">Paenalkalicoccus suaedae</name>
    <dbReference type="NCBI Taxonomy" id="2592382"/>
    <lineage>
        <taxon>Bacteria</taxon>
        <taxon>Bacillati</taxon>
        <taxon>Bacillota</taxon>
        <taxon>Bacilli</taxon>
        <taxon>Bacillales</taxon>
        <taxon>Bacillaceae</taxon>
        <taxon>Paenalkalicoccus</taxon>
    </lineage>
</organism>
<dbReference type="EMBL" id="CP041372">
    <property type="protein sequence ID" value="QKS70265.1"/>
    <property type="molecule type" value="Genomic_DNA"/>
</dbReference>
<gene>
    <name evidence="1" type="ORF">FLK61_26250</name>
</gene>
<proteinExistence type="predicted"/>
<sequence length="186" mass="21563">MTKTLSTVTTLELLPENLREDQDIIAASKSLDKRDQLILNFVTNLNILPRVDELSDELLDHVAYFFHVDFYDQSFEREVKIELINESIYLHRIKGTPRAVELLVEKLFGQGIVEEWYEYGGEPYTFRVITNNPEVTQERAAEFVRAVNTVKNARSHLDSVILQQREEMDLLFAAVVHEGSKETYSQ</sequence>
<keyword evidence="2" id="KW-1185">Reference proteome</keyword>
<dbReference type="KEGG" id="psua:FLK61_26250"/>
<dbReference type="InterPro" id="IPR006521">
    <property type="entry name" value="Tail_protein_I"/>
</dbReference>
<dbReference type="Proteomes" id="UP000318138">
    <property type="component" value="Chromosome"/>
</dbReference>
<evidence type="ECO:0000313" key="2">
    <source>
        <dbReference type="Proteomes" id="UP000318138"/>
    </source>
</evidence>
<dbReference type="Pfam" id="PF09684">
    <property type="entry name" value="Tail_P2_I"/>
    <property type="match status" value="1"/>
</dbReference>
<evidence type="ECO:0000313" key="1">
    <source>
        <dbReference type="EMBL" id="QKS70265.1"/>
    </source>
</evidence>